<reference evidence="6" key="1">
    <citation type="journal article" date="2020" name="mSystems">
        <title>Genome- and Community-Level Interaction Insights into Carbon Utilization and Element Cycling Functions of Hydrothermarchaeota in Hydrothermal Sediment.</title>
        <authorList>
            <person name="Zhou Z."/>
            <person name="Liu Y."/>
            <person name="Xu W."/>
            <person name="Pan J."/>
            <person name="Luo Z.H."/>
            <person name="Li M."/>
        </authorList>
    </citation>
    <scope>NUCLEOTIDE SEQUENCE [LARGE SCALE GENOMIC DNA]</scope>
    <source>
        <strain evidence="6">SpSt-1</strain>
        <strain evidence="5">SpSt-1121</strain>
    </source>
</reference>
<dbReference type="InterPro" id="IPR020924">
    <property type="entry name" value="Ribosomal_eS6_arc"/>
</dbReference>
<keyword evidence="3 4" id="KW-0687">Ribonucleoprotein</keyword>
<dbReference type="AlphaFoldDB" id="A0A7C5YSD3"/>
<dbReference type="HAMAP" id="MF_00512">
    <property type="entry name" value="Ribosomal_eS6"/>
    <property type="match status" value="1"/>
</dbReference>
<gene>
    <name evidence="4" type="primary">rps6e</name>
    <name evidence="6" type="ORF">ENL47_03495</name>
    <name evidence="5" type="ORF">ENM84_06770</name>
</gene>
<evidence type="ECO:0000313" key="6">
    <source>
        <dbReference type="EMBL" id="HHR95890.1"/>
    </source>
</evidence>
<comment type="caution">
    <text evidence="6">The sequence shown here is derived from an EMBL/GenBank/DDBJ whole genome shotgun (WGS) entry which is preliminary data.</text>
</comment>
<evidence type="ECO:0000256" key="4">
    <source>
        <dbReference type="HAMAP-Rule" id="MF_00512"/>
    </source>
</evidence>
<dbReference type="EMBL" id="DRUB01000061">
    <property type="protein sequence ID" value="HHR95890.1"/>
    <property type="molecule type" value="Genomic_DNA"/>
</dbReference>
<accession>A0A7C5YSD3</accession>
<dbReference type="GO" id="GO:0006412">
    <property type="term" value="P:translation"/>
    <property type="evidence" value="ECO:0007669"/>
    <property type="project" value="UniProtKB-UniRule"/>
</dbReference>
<evidence type="ECO:0000256" key="3">
    <source>
        <dbReference type="ARBA" id="ARBA00023274"/>
    </source>
</evidence>
<dbReference type="GO" id="GO:0003735">
    <property type="term" value="F:structural constituent of ribosome"/>
    <property type="evidence" value="ECO:0007669"/>
    <property type="project" value="InterPro"/>
</dbReference>
<evidence type="ECO:0000313" key="5">
    <source>
        <dbReference type="EMBL" id="HHP82349.1"/>
    </source>
</evidence>
<dbReference type="NCBIfam" id="NF003292">
    <property type="entry name" value="PRK04290.1-1"/>
    <property type="match status" value="1"/>
</dbReference>
<name>A0A7C5YSD3_9CREN</name>
<dbReference type="EMBL" id="DRZI01000289">
    <property type="protein sequence ID" value="HHP82349.1"/>
    <property type="molecule type" value="Genomic_DNA"/>
</dbReference>
<protein>
    <recommendedName>
        <fullName evidence="4">Small ribosomal subunit protein eS6</fullName>
    </recommendedName>
</protein>
<organism evidence="6">
    <name type="scientific">Ignisphaera aggregans</name>
    <dbReference type="NCBI Taxonomy" id="334771"/>
    <lineage>
        <taxon>Archaea</taxon>
        <taxon>Thermoproteota</taxon>
        <taxon>Thermoprotei</taxon>
        <taxon>Desulfurococcales</taxon>
        <taxon>Desulfurococcaceae</taxon>
        <taxon>Ignisphaera</taxon>
    </lineage>
</organism>
<dbReference type="PROSITE" id="PS00578">
    <property type="entry name" value="RIBOSOMAL_S6E"/>
    <property type="match status" value="1"/>
</dbReference>
<sequence length="214" mass="23853">MSEFKIVISDPKAKNLRIVPVKVIGSEDLEYSDVHKEQRELAKIKLNPSLIKILNPELGVVVVRIWKNRANKEKVNLTAKIIEDTSIDMQTVVVPMTFMREKLGTSEAMGEIFRAPAFQIRIGGNVAQSLIGLKIGDRIDGRIIGFPNIKLEIRGGSDLAGFPMRIDVSGPVKKYILLSQGPGFKPRENGEKRRKLIRGNTISEDIVQINTVIV</sequence>
<dbReference type="InterPro" id="IPR018282">
    <property type="entry name" value="Ribosomal_eS6_CS"/>
</dbReference>
<evidence type="ECO:0000256" key="2">
    <source>
        <dbReference type="ARBA" id="ARBA00022980"/>
    </source>
</evidence>
<dbReference type="InterPro" id="IPR001377">
    <property type="entry name" value="Ribosomal_eS6"/>
</dbReference>
<dbReference type="SMART" id="SM01405">
    <property type="entry name" value="Ribosomal_S6e"/>
    <property type="match status" value="1"/>
</dbReference>
<dbReference type="PANTHER" id="PTHR11502">
    <property type="entry name" value="40S RIBOSOMAL PROTEIN S6"/>
    <property type="match status" value="1"/>
</dbReference>
<dbReference type="GO" id="GO:1990904">
    <property type="term" value="C:ribonucleoprotein complex"/>
    <property type="evidence" value="ECO:0007669"/>
    <property type="project" value="UniProtKB-KW"/>
</dbReference>
<dbReference type="Pfam" id="PF01092">
    <property type="entry name" value="Ribosomal_S6e"/>
    <property type="match status" value="1"/>
</dbReference>
<comment type="similarity">
    <text evidence="1 4">Belongs to the eukaryotic ribosomal protein eS6 family.</text>
</comment>
<dbReference type="GO" id="GO:0005840">
    <property type="term" value="C:ribosome"/>
    <property type="evidence" value="ECO:0007669"/>
    <property type="project" value="UniProtKB-KW"/>
</dbReference>
<proteinExistence type="inferred from homology"/>
<evidence type="ECO:0000256" key="1">
    <source>
        <dbReference type="ARBA" id="ARBA00009312"/>
    </source>
</evidence>
<keyword evidence="2 4" id="KW-0689">Ribosomal protein</keyword>